<dbReference type="InterPro" id="IPR000182">
    <property type="entry name" value="GNAT_dom"/>
</dbReference>
<dbReference type="GO" id="GO:0016747">
    <property type="term" value="F:acyltransferase activity, transferring groups other than amino-acyl groups"/>
    <property type="evidence" value="ECO:0007669"/>
    <property type="project" value="InterPro"/>
</dbReference>
<evidence type="ECO:0000313" key="3">
    <source>
        <dbReference type="Proteomes" id="UP000316612"/>
    </source>
</evidence>
<dbReference type="PROSITE" id="PS51186">
    <property type="entry name" value="GNAT"/>
    <property type="match status" value="1"/>
</dbReference>
<dbReference type="SUPFAM" id="SSF55729">
    <property type="entry name" value="Acyl-CoA N-acyltransferases (Nat)"/>
    <property type="match status" value="1"/>
</dbReference>
<evidence type="ECO:0000259" key="1">
    <source>
        <dbReference type="PROSITE" id="PS51186"/>
    </source>
</evidence>
<dbReference type="Pfam" id="PF13302">
    <property type="entry name" value="Acetyltransf_3"/>
    <property type="match status" value="1"/>
</dbReference>
<dbReference type="OrthoDB" id="9797989at2"/>
<dbReference type="RefSeq" id="WP_141365170.1">
    <property type="nucleotide sequence ID" value="NZ_BAAAJL010000006.1"/>
</dbReference>
<dbReference type="Gene3D" id="3.40.630.30">
    <property type="match status" value="1"/>
</dbReference>
<dbReference type="PANTHER" id="PTHR39173">
    <property type="entry name" value="ACETYLTRANSFERASE"/>
    <property type="match status" value="1"/>
</dbReference>
<keyword evidence="3" id="KW-1185">Reference proteome</keyword>
<feature type="domain" description="N-acetyltransferase" evidence="1">
    <location>
        <begin position="4"/>
        <end position="188"/>
    </location>
</feature>
<reference evidence="2 3" key="1">
    <citation type="submission" date="2019-06" db="EMBL/GenBank/DDBJ databases">
        <title>Whole genome shotgun sequence of Glutamicibacter uratoxydans NBRC 15515.</title>
        <authorList>
            <person name="Hosoyama A."/>
            <person name="Uohara A."/>
            <person name="Ohji S."/>
            <person name="Ichikawa N."/>
        </authorList>
    </citation>
    <scope>NUCLEOTIDE SEQUENCE [LARGE SCALE GENOMIC DNA]</scope>
    <source>
        <strain evidence="2 3">NBRC 15515</strain>
    </source>
</reference>
<dbReference type="PANTHER" id="PTHR39173:SF1">
    <property type="entry name" value="ACETYLTRANSFERASE"/>
    <property type="match status" value="1"/>
</dbReference>
<dbReference type="InterPro" id="IPR016181">
    <property type="entry name" value="Acyl_CoA_acyltransferase"/>
</dbReference>
<keyword evidence="2" id="KW-0808">Transferase</keyword>
<evidence type="ECO:0000313" key="2">
    <source>
        <dbReference type="EMBL" id="GED06782.1"/>
    </source>
</evidence>
<gene>
    <name evidence="2" type="ORF">AUR04nite_23140</name>
</gene>
<dbReference type="Proteomes" id="UP000316612">
    <property type="component" value="Unassembled WGS sequence"/>
</dbReference>
<dbReference type="EMBL" id="BJNY01000012">
    <property type="protein sequence ID" value="GED06782.1"/>
    <property type="molecule type" value="Genomic_DNA"/>
</dbReference>
<organism evidence="2 3">
    <name type="scientific">Glutamicibacter uratoxydans</name>
    <name type="common">Arthrobacter uratoxydans</name>
    <dbReference type="NCBI Taxonomy" id="43667"/>
    <lineage>
        <taxon>Bacteria</taxon>
        <taxon>Bacillati</taxon>
        <taxon>Actinomycetota</taxon>
        <taxon>Actinomycetes</taxon>
        <taxon>Micrococcales</taxon>
        <taxon>Micrococcaceae</taxon>
        <taxon>Glutamicibacter</taxon>
    </lineage>
</organism>
<proteinExistence type="predicted"/>
<accession>A0A4Y4DNA3</accession>
<protein>
    <submittedName>
        <fullName evidence="2">Acetyltransferase</fullName>
    </submittedName>
</protein>
<name>A0A4Y4DNA3_GLUUR</name>
<comment type="caution">
    <text evidence="2">The sequence shown here is derived from an EMBL/GenBank/DDBJ whole genome shotgun (WGS) entry which is preliminary data.</text>
</comment>
<dbReference type="AlphaFoldDB" id="A0A4Y4DNA3"/>
<sequence>MEAIELRKPTAALHASWLQSWEEWGTTDQDGASVFFAEKFGWDLSTAAGFSQWVQLLNDLENPQFQPPAGFVAQSTLWVCQGDEYLGAVSLRHELANDYLAVVGGHIGYGIRPGARRRGLAKLALAGALDEARGLGLERVLVTCNDSNVGSYKTIESQGSVLERVIPRAEIAETFGAQDAVRRYWIEL</sequence>